<feature type="domain" description="Thioredoxin" evidence="6">
    <location>
        <begin position="4"/>
        <end position="164"/>
    </location>
</feature>
<dbReference type="Pfam" id="PF00578">
    <property type="entry name" value="AhpC-TSA"/>
    <property type="match status" value="1"/>
</dbReference>
<dbReference type="Proteomes" id="UP001473302">
    <property type="component" value="Unassembled WGS sequence"/>
</dbReference>
<comment type="caution">
    <text evidence="7">The sequence shown here is derived from an EMBL/GenBank/DDBJ whole genome shotgun (WGS) entry which is preliminary data.</text>
</comment>
<dbReference type="InterPro" id="IPR019479">
    <property type="entry name" value="Peroxiredoxin_C"/>
</dbReference>
<reference evidence="7 8" key="1">
    <citation type="submission" date="2024-04" db="EMBL/GenBank/DDBJ databases">
        <title>genome sequences of Mucor flavus KT1a and Helicostylum pulchrum KT1b strains isolated from the surface of a dry-aged beef.</title>
        <authorList>
            <person name="Toyotome T."/>
            <person name="Hosono M."/>
            <person name="Torimaru M."/>
            <person name="Fukuda K."/>
            <person name="Mikami N."/>
        </authorList>
    </citation>
    <scope>NUCLEOTIDE SEQUENCE [LARGE SCALE GENOMIC DNA]</scope>
    <source>
        <strain evidence="7 8">KT1a</strain>
    </source>
</reference>
<accession>A0ABP9YJK9</accession>
<evidence type="ECO:0000256" key="5">
    <source>
        <dbReference type="PIRNR" id="PIRNR000239"/>
    </source>
</evidence>
<dbReference type="InterPro" id="IPR050217">
    <property type="entry name" value="Peroxiredoxin"/>
</dbReference>
<dbReference type="PANTHER" id="PTHR10681:SF171">
    <property type="entry name" value="PEROXIREDOXIN 4"/>
    <property type="match status" value="1"/>
</dbReference>
<evidence type="ECO:0000259" key="6">
    <source>
        <dbReference type="PROSITE" id="PS51352"/>
    </source>
</evidence>
<organism evidence="7 8">
    <name type="scientific">Mucor flavus</name>
    <dbReference type="NCBI Taxonomy" id="439312"/>
    <lineage>
        <taxon>Eukaryota</taxon>
        <taxon>Fungi</taxon>
        <taxon>Fungi incertae sedis</taxon>
        <taxon>Mucoromycota</taxon>
        <taxon>Mucoromycotina</taxon>
        <taxon>Mucoromycetes</taxon>
        <taxon>Mucorales</taxon>
        <taxon>Mucorineae</taxon>
        <taxon>Mucoraceae</taxon>
        <taxon>Mucor</taxon>
    </lineage>
</organism>
<comment type="function">
    <text evidence="5">Thiol-specific peroxidase that catalyzes the reduction of hydrogen peroxide and organic hydroperoxides to water and alcohols, respectively.</text>
</comment>
<dbReference type="SUPFAM" id="SSF52833">
    <property type="entry name" value="Thioredoxin-like"/>
    <property type="match status" value="1"/>
</dbReference>
<keyword evidence="8" id="KW-1185">Reference proteome</keyword>
<dbReference type="PIRSF" id="PIRSF000239">
    <property type="entry name" value="AHPC"/>
    <property type="match status" value="1"/>
</dbReference>
<dbReference type="Pfam" id="PF10417">
    <property type="entry name" value="1-cysPrx_C"/>
    <property type="match status" value="1"/>
</dbReference>
<dbReference type="InterPro" id="IPR013766">
    <property type="entry name" value="Thioredoxin_domain"/>
</dbReference>
<evidence type="ECO:0000256" key="3">
    <source>
        <dbReference type="ARBA" id="ARBA00023002"/>
    </source>
</evidence>
<keyword evidence="3 5" id="KW-0560">Oxidoreductase</keyword>
<evidence type="ECO:0000313" key="8">
    <source>
        <dbReference type="Proteomes" id="UP001473302"/>
    </source>
</evidence>
<evidence type="ECO:0000313" key="7">
    <source>
        <dbReference type="EMBL" id="GAA5807044.1"/>
    </source>
</evidence>
<dbReference type="EMBL" id="BAABUK010000002">
    <property type="protein sequence ID" value="GAA5807044.1"/>
    <property type="molecule type" value="Genomic_DNA"/>
</dbReference>
<dbReference type="PANTHER" id="PTHR10681">
    <property type="entry name" value="THIOREDOXIN PEROXIDASE"/>
    <property type="match status" value="1"/>
</dbReference>
<evidence type="ECO:0000256" key="1">
    <source>
        <dbReference type="ARBA" id="ARBA00022559"/>
    </source>
</evidence>
<evidence type="ECO:0000256" key="2">
    <source>
        <dbReference type="ARBA" id="ARBA00022862"/>
    </source>
</evidence>
<gene>
    <name evidence="7" type="primary">PRDX4</name>
    <name evidence="7" type="ORF">MFLAVUS_000394</name>
</gene>
<proteinExistence type="inferred from homology"/>
<dbReference type="PROSITE" id="PS51352">
    <property type="entry name" value="THIOREDOXIN_2"/>
    <property type="match status" value="1"/>
</dbReference>
<keyword evidence="2 5" id="KW-0049">Antioxidant</keyword>
<keyword evidence="4 5" id="KW-0676">Redox-active center</keyword>
<comment type="similarity">
    <text evidence="5">Belongs to the peroxiredoxin family.</text>
</comment>
<protein>
    <submittedName>
        <fullName evidence="7">Peroxiredoxin-4</fullName>
    </submittedName>
</protein>
<name>A0ABP9YJK9_9FUNG</name>
<dbReference type="CDD" id="cd03015">
    <property type="entry name" value="PRX_Typ2cys"/>
    <property type="match status" value="1"/>
</dbReference>
<dbReference type="InterPro" id="IPR036249">
    <property type="entry name" value="Thioredoxin-like_sf"/>
</dbReference>
<dbReference type="InterPro" id="IPR024706">
    <property type="entry name" value="Peroxiredoxin_AhpC-typ"/>
</dbReference>
<evidence type="ECO:0000256" key="4">
    <source>
        <dbReference type="ARBA" id="ARBA00023284"/>
    </source>
</evidence>
<dbReference type="InterPro" id="IPR000866">
    <property type="entry name" value="AhpC/TSA"/>
</dbReference>
<sequence length="198" mass="22365">MVVAQVQKPAPHFTSVGIVNGEIQEDISLSDYLGRYLVFFWYPLDFTFVCPTEIIAFNDALEDFRALNCEVLAASCDSEYAHHNWINTPRNRGGLGKKTRLTIISDKTRRIAKDYGVYVNELGVCLRGLFIIDPKGIVRQITINDLPVGRSIEETIRLVTAFQYTDKNGEVCPANWKSGDEAIKPNPKDVKKYFADDD</sequence>
<dbReference type="Gene3D" id="3.40.30.10">
    <property type="entry name" value="Glutaredoxin"/>
    <property type="match status" value="1"/>
</dbReference>
<keyword evidence="1 5" id="KW-0575">Peroxidase</keyword>